<dbReference type="AlphaFoldDB" id="A0AAV4XRY4"/>
<proteinExistence type="predicted"/>
<protein>
    <submittedName>
        <fullName evidence="1">Uncharacterized protein</fullName>
    </submittedName>
</protein>
<keyword evidence="2" id="KW-1185">Reference proteome</keyword>
<reference evidence="1 2" key="1">
    <citation type="submission" date="2021-06" db="EMBL/GenBank/DDBJ databases">
        <title>Caerostris extrusa draft genome.</title>
        <authorList>
            <person name="Kono N."/>
            <person name="Arakawa K."/>
        </authorList>
    </citation>
    <scope>NUCLEOTIDE SEQUENCE [LARGE SCALE GENOMIC DNA]</scope>
</reference>
<evidence type="ECO:0000313" key="1">
    <source>
        <dbReference type="EMBL" id="GIY97811.1"/>
    </source>
</evidence>
<organism evidence="1 2">
    <name type="scientific">Caerostris extrusa</name>
    <name type="common">Bark spider</name>
    <name type="synonym">Caerostris bankana</name>
    <dbReference type="NCBI Taxonomy" id="172846"/>
    <lineage>
        <taxon>Eukaryota</taxon>
        <taxon>Metazoa</taxon>
        <taxon>Ecdysozoa</taxon>
        <taxon>Arthropoda</taxon>
        <taxon>Chelicerata</taxon>
        <taxon>Arachnida</taxon>
        <taxon>Araneae</taxon>
        <taxon>Araneomorphae</taxon>
        <taxon>Entelegynae</taxon>
        <taxon>Araneoidea</taxon>
        <taxon>Araneidae</taxon>
        <taxon>Caerostris</taxon>
    </lineage>
</organism>
<sequence length="313" mass="35666">MCRNVRSTRTVCTSRGRFNFYESLIFMHPIILFELSCFGAPQLLGNFSGMCPNLRQRPIDHQLQQVVFLCGRGTSIEEEREGISYGEAVVFGVTSSPFLLGAVLDCHINQYAALKPFVLSGLSKSFSEDNLVTGVDNEVPLEEFMTDANDILNKGGFELRDWTFTSTETNKAKSLDLLGLRRDTHLDVIAFSVDWIEDIRLEIITKRTMLSIDYSIFWCCFPWYVVPQANAARNMKNKDGYYCVVMLLYCARIWYSSKHSERDDFTHSLIMPGTREMKTLSHKSALSFVYLMRPFTSHPVEGAVSQIIMECMG</sequence>
<evidence type="ECO:0000313" key="2">
    <source>
        <dbReference type="Proteomes" id="UP001054945"/>
    </source>
</evidence>
<dbReference type="EMBL" id="BPLR01018218">
    <property type="protein sequence ID" value="GIY97811.1"/>
    <property type="molecule type" value="Genomic_DNA"/>
</dbReference>
<dbReference type="Proteomes" id="UP001054945">
    <property type="component" value="Unassembled WGS sequence"/>
</dbReference>
<comment type="caution">
    <text evidence="1">The sequence shown here is derived from an EMBL/GenBank/DDBJ whole genome shotgun (WGS) entry which is preliminary data.</text>
</comment>
<name>A0AAV4XRY4_CAEEX</name>
<gene>
    <name evidence="1" type="ORF">CEXT_248071</name>
</gene>
<accession>A0AAV4XRY4</accession>